<gene>
    <name evidence="2" type="ORF">NM686_007760</name>
</gene>
<proteinExistence type="predicted"/>
<dbReference type="Proteomes" id="UP001162780">
    <property type="component" value="Chromosome"/>
</dbReference>
<dbReference type="SUPFAM" id="SSF52980">
    <property type="entry name" value="Restriction endonuclease-like"/>
    <property type="match status" value="1"/>
</dbReference>
<dbReference type="InterPro" id="IPR011335">
    <property type="entry name" value="Restrct_endonuc-II-like"/>
</dbReference>
<dbReference type="RefSeq" id="WP_255187305.1">
    <property type="nucleotide sequence ID" value="NZ_CP113517.1"/>
</dbReference>
<dbReference type="PANTHER" id="PTHR35400:SF1">
    <property type="entry name" value="SLR1083 PROTEIN"/>
    <property type="match status" value="1"/>
</dbReference>
<evidence type="ECO:0000313" key="3">
    <source>
        <dbReference type="Proteomes" id="UP001162780"/>
    </source>
</evidence>
<keyword evidence="2" id="KW-0540">Nuclease</keyword>
<keyword evidence="2" id="KW-0255">Endonuclease</keyword>
<dbReference type="Pfam" id="PF05685">
    <property type="entry name" value="Uma2"/>
    <property type="match status" value="1"/>
</dbReference>
<dbReference type="GO" id="GO:0004519">
    <property type="term" value="F:endonuclease activity"/>
    <property type="evidence" value="ECO:0007669"/>
    <property type="project" value="UniProtKB-KW"/>
</dbReference>
<sequence>MVAVFPQKHLTDIAEWHRMGEAGIFPPDARLELIDGEILHMAPIGFNHAGHVARLIHALTPILHGKAIVNAQNPVQLGDLSEPEPDFLLLRPDPDFYTTRHPQAADVLLLVEVSDTTLRFDREQKRRLYATHNIPEYWIVNLIDNCLEVYRQPQHDDYLSKTLLTKADSLNLAALPEARVAVADIL</sequence>
<evidence type="ECO:0000313" key="2">
    <source>
        <dbReference type="EMBL" id="WAR46401.1"/>
    </source>
</evidence>
<dbReference type="Gene3D" id="3.90.1570.10">
    <property type="entry name" value="tt1808, chain A"/>
    <property type="match status" value="1"/>
</dbReference>
<accession>A0ABY7GPH2</accession>
<evidence type="ECO:0000259" key="1">
    <source>
        <dbReference type="Pfam" id="PF05685"/>
    </source>
</evidence>
<reference evidence="2" key="1">
    <citation type="submission" date="2022-11" db="EMBL/GenBank/DDBJ databases">
        <title>Methylomonas rapida sp. nov., Carotenoid-Producing Obligate Methanotrophs with High Growth Characteristics and Biotechnological Potential.</title>
        <authorList>
            <person name="Tikhonova E.N."/>
            <person name="Suleimanov R.Z."/>
            <person name="Miroshnikov K."/>
            <person name="Oshkin I.Y."/>
            <person name="Belova S.E."/>
            <person name="Danilova O.V."/>
            <person name="Ashikhmin A."/>
            <person name="Konopkin A."/>
            <person name="But S.Y."/>
            <person name="Khmelenina V.N."/>
            <person name="Kuznetsov N."/>
            <person name="Pimenov N.V."/>
            <person name="Dedysh S.N."/>
        </authorList>
    </citation>
    <scope>NUCLEOTIDE SEQUENCE</scope>
    <source>
        <strain evidence="2">MP1</strain>
    </source>
</reference>
<name>A0ABY7GPH2_9GAMM</name>
<protein>
    <submittedName>
        <fullName evidence="2">Uma2 family endonuclease</fullName>
    </submittedName>
</protein>
<keyword evidence="3" id="KW-1185">Reference proteome</keyword>
<dbReference type="EMBL" id="CP113517">
    <property type="protein sequence ID" value="WAR46401.1"/>
    <property type="molecule type" value="Genomic_DNA"/>
</dbReference>
<dbReference type="PANTHER" id="PTHR35400">
    <property type="entry name" value="SLR1083 PROTEIN"/>
    <property type="match status" value="1"/>
</dbReference>
<feature type="domain" description="Putative restriction endonuclease" evidence="1">
    <location>
        <begin position="20"/>
        <end position="182"/>
    </location>
</feature>
<organism evidence="2 3">
    <name type="scientific">Methylomonas rapida</name>
    <dbReference type="NCBI Taxonomy" id="2963939"/>
    <lineage>
        <taxon>Bacteria</taxon>
        <taxon>Pseudomonadati</taxon>
        <taxon>Pseudomonadota</taxon>
        <taxon>Gammaproteobacteria</taxon>
        <taxon>Methylococcales</taxon>
        <taxon>Methylococcaceae</taxon>
        <taxon>Methylomonas</taxon>
    </lineage>
</organism>
<dbReference type="InterPro" id="IPR008538">
    <property type="entry name" value="Uma2"/>
</dbReference>
<dbReference type="InterPro" id="IPR012296">
    <property type="entry name" value="Nuclease_put_TT1808"/>
</dbReference>
<dbReference type="CDD" id="cd06260">
    <property type="entry name" value="DUF820-like"/>
    <property type="match status" value="1"/>
</dbReference>
<keyword evidence="2" id="KW-0378">Hydrolase</keyword>